<gene>
    <name evidence="1" type="ORF">PACLA_8A003690</name>
</gene>
<accession>A0A7D9L6M8</accession>
<dbReference type="InterPro" id="IPR012340">
    <property type="entry name" value="NA-bd_OB-fold"/>
</dbReference>
<dbReference type="Proteomes" id="UP001152795">
    <property type="component" value="Unassembled WGS sequence"/>
</dbReference>
<protein>
    <submittedName>
        <fullName evidence="1">Uncharacterized protein</fullName>
    </submittedName>
</protein>
<dbReference type="SUPFAM" id="SSF50249">
    <property type="entry name" value="Nucleic acid-binding proteins"/>
    <property type="match status" value="1"/>
</dbReference>
<dbReference type="EMBL" id="CACRXK020014408">
    <property type="protein sequence ID" value="CAB4026787.1"/>
    <property type="molecule type" value="Genomic_DNA"/>
</dbReference>
<reference evidence="1" key="1">
    <citation type="submission" date="2020-04" db="EMBL/GenBank/DDBJ databases">
        <authorList>
            <person name="Alioto T."/>
            <person name="Alioto T."/>
            <person name="Gomez Garrido J."/>
        </authorList>
    </citation>
    <scope>NUCLEOTIDE SEQUENCE</scope>
    <source>
        <strain evidence="1">A484AB</strain>
    </source>
</reference>
<sequence>MKKKSLENTKKGPAVATAVSFEDSFTAVKDVFSAKTGDNENAGKGSVVNERGAEESLIAYVHKLSPIKKNRQQTMEYSTLVLQTEKKSVQALLYANKKRAILADSARSHTPIKIQRFTKTADGEKVIINEMTKVGFAQQGDYSFQFEELDNSLKISSIKEILESREEWENVSMCGKAVHVGEMSVVGAKKLKLVQCTFADTTGSIQVDIWEDHIPLVESGKVYTMGNLHVRVWSGIKKVSTRIESVITAMVDEDIQKVSIQKEDIQTDFLQTITVSEIAFVQNIESSMCCTKCSRKVLQSTNSKIVHCDRCGCTMRIGDCKTQVCAKVEVHPSPGEQINLTIFQANLQTVIERDVAHLSQEEISMSLLYFENLEITYNTKTFVVTKLLLKKE</sequence>
<comment type="caution">
    <text evidence="1">The sequence shown here is derived from an EMBL/GenBank/DDBJ whole genome shotgun (WGS) entry which is preliminary data.</text>
</comment>
<keyword evidence="2" id="KW-1185">Reference proteome</keyword>
<proteinExistence type="predicted"/>
<name>A0A7D9L6M8_PARCT</name>
<evidence type="ECO:0000313" key="2">
    <source>
        <dbReference type="Proteomes" id="UP001152795"/>
    </source>
</evidence>
<dbReference type="AlphaFoldDB" id="A0A7D9L6M8"/>
<dbReference type="OrthoDB" id="5955497at2759"/>
<organism evidence="1 2">
    <name type="scientific">Paramuricea clavata</name>
    <name type="common">Red gorgonian</name>
    <name type="synonym">Violescent sea-whip</name>
    <dbReference type="NCBI Taxonomy" id="317549"/>
    <lineage>
        <taxon>Eukaryota</taxon>
        <taxon>Metazoa</taxon>
        <taxon>Cnidaria</taxon>
        <taxon>Anthozoa</taxon>
        <taxon>Octocorallia</taxon>
        <taxon>Malacalcyonacea</taxon>
        <taxon>Plexauridae</taxon>
        <taxon>Paramuricea</taxon>
    </lineage>
</organism>
<dbReference type="Gene3D" id="2.40.50.140">
    <property type="entry name" value="Nucleic acid-binding proteins"/>
    <property type="match status" value="1"/>
</dbReference>
<evidence type="ECO:0000313" key="1">
    <source>
        <dbReference type="EMBL" id="CAB4026787.1"/>
    </source>
</evidence>